<dbReference type="EMBL" id="JACSQO010000004">
    <property type="protein sequence ID" value="MBD7944305.1"/>
    <property type="molecule type" value="Genomic_DNA"/>
</dbReference>
<dbReference type="CDD" id="cd18773">
    <property type="entry name" value="PDC1_HK_sensor"/>
    <property type="match status" value="1"/>
</dbReference>
<evidence type="ECO:0000256" key="5">
    <source>
        <dbReference type="ARBA" id="ARBA00023136"/>
    </source>
</evidence>
<proteinExistence type="predicted"/>
<keyword evidence="9" id="KW-1185">Reference proteome</keyword>
<dbReference type="InterPro" id="IPR050469">
    <property type="entry name" value="Diguanylate_Cyclase"/>
</dbReference>
<evidence type="ECO:0000256" key="2">
    <source>
        <dbReference type="ARBA" id="ARBA00022475"/>
    </source>
</evidence>
<gene>
    <name evidence="8" type="ORF">H9650_09280</name>
</gene>
<reference evidence="8 9" key="1">
    <citation type="submission" date="2020-08" db="EMBL/GenBank/DDBJ databases">
        <title>A Genomic Blueprint of the Chicken Gut Microbiome.</title>
        <authorList>
            <person name="Gilroy R."/>
            <person name="Ravi A."/>
            <person name="Getino M."/>
            <person name="Pursley I."/>
            <person name="Horton D.L."/>
            <person name="Alikhan N.-F."/>
            <person name="Baker D."/>
            <person name="Gharbi K."/>
            <person name="Hall N."/>
            <person name="Watson M."/>
            <person name="Adriaenssens E.M."/>
            <person name="Foster-Nyarko E."/>
            <person name="Jarju S."/>
            <person name="Secka A."/>
            <person name="Antonio M."/>
            <person name="Oren A."/>
            <person name="Chaudhuri R."/>
            <person name="La Ragione R.M."/>
            <person name="Hildebrand F."/>
            <person name="Pallen M.J."/>
        </authorList>
    </citation>
    <scope>NUCLEOTIDE SEQUENCE [LARGE SCALE GENOMIC DNA]</scope>
    <source>
        <strain evidence="8 9">Sa2BUA9</strain>
    </source>
</reference>
<feature type="domain" description="GGDEF" evidence="7">
    <location>
        <begin position="382"/>
        <end position="511"/>
    </location>
</feature>
<evidence type="ECO:0000256" key="6">
    <source>
        <dbReference type="SAM" id="Phobius"/>
    </source>
</evidence>
<dbReference type="PANTHER" id="PTHR45138">
    <property type="entry name" value="REGULATORY COMPONENTS OF SENSORY TRANSDUCTION SYSTEM"/>
    <property type="match status" value="1"/>
</dbReference>
<organism evidence="8 9">
    <name type="scientific">Psychrobacillus faecigallinarum</name>
    <dbReference type="NCBI Taxonomy" id="2762235"/>
    <lineage>
        <taxon>Bacteria</taxon>
        <taxon>Bacillati</taxon>
        <taxon>Bacillota</taxon>
        <taxon>Bacilli</taxon>
        <taxon>Bacillales</taxon>
        <taxon>Bacillaceae</taxon>
        <taxon>Psychrobacillus</taxon>
    </lineage>
</organism>
<dbReference type="RefSeq" id="WP_191697040.1">
    <property type="nucleotide sequence ID" value="NZ_JACSQO010000004.1"/>
</dbReference>
<evidence type="ECO:0000313" key="9">
    <source>
        <dbReference type="Proteomes" id="UP000640786"/>
    </source>
</evidence>
<dbReference type="Gene3D" id="3.30.450.20">
    <property type="entry name" value="PAS domain"/>
    <property type="match status" value="2"/>
</dbReference>
<dbReference type="InterPro" id="IPR029151">
    <property type="entry name" value="Sensor-like_sf"/>
</dbReference>
<dbReference type="InterPro" id="IPR043128">
    <property type="entry name" value="Rev_trsase/Diguanyl_cyclase"/>
</dbReference>
<evidence type="ECO:0000313" key="8">
    <source>
        <dbReference type="EMBL" id="MBD7944305.1"/>
    </source>
</evidence>
<keyword evidence="2" id="KW-1003">Cell membrane</keyword>
<dbReference type="SUPFAM" id="SSF103190">
    <property type="entry name" value="Sensory domain-like"/>
    <property type="match status" value="2"/>
</dbReference>
<feature type="transmembrane region" description="Helical" evidence="6">
    <location>
        <begin position="272"/>
        <end position="297"/>
    </location>
</feature>
<dbReference type="Pfam" id="PF02743">
    <property type="entry name" value="dCache_1"/>
    <property type="match status" value="1"/>
</dbReference>
<protein>
    <submittedName>
        <fullName evidence="8">GGDEF domain-containing protein</fullName>
    </submittedName>
</protein>
<feature type="transmembrane region" description="Helical" evidence="6">
    <location>
        <begin position="7"/>
        <end position="31"/>
    </location>
</feature>
<evidence type="ECO:0000259" key="7">
    <source>
        <dbReference type="PROSITE" id="PS50887"/>
    </source>
</evidence>
<sequence>MIKTLRFWILTLISFTIIGILTSSLFSSYLVTKNSLIENSLEQNQVYSKKLAQMSEELFASMQLNLEGRKADIIKLLDQPEELTVVLDQLIVTSRNFNSVSVIDKNGLAIATSPNVGIAGNIIESEGVREALDKKENIITKPYMASTGRLLILVSTPLFNEQNEYLGMLNGTIYLEEDNFIRNILAEHYSKDGSYVYVVDHSGTLIYHPDEERIGEVVKSNEVVEKLIKGNSGSSLTENTKGDLYLAGYSFIEASNWGVVSQTPYQSSLEPLIGIILKIFLYALPFVALFLVVAFIISNKLAFPLQKLAMYTMNKGFNKKELRIPTWYFEAKQLTETVEEYRRHQEETVADFKMQSLTDPLTGLKNRRFAEYLYSNLIEEKQYFSMLMVDIDFFKKVNDEFGHNAGDEVLQFLASRMNLVASDNDFCIRLGGEEFAIVFPNTHLDEAYRLAEILRKDIETTLPPTRKLITISAGVGEYVDFNEPITSFIERIDRALYKAKSNGRNNTMKSN</sequence>
<dbReference type="SUPFAM" id="SSF55073">
    <property type="entry name" value="Nucleotide cyclase"/>
    <property type="match status" value="1"/>
</dbReference>
<comment type="subcellular location">
    <subcellularLocation>
        <location evidence="1">Cell membrane</location>
        <topology evidence="1">Multi-pass membrane protein</topology>
    </subcellularLocation>
</comment>
<dbReference type="NCBIfam" id="TIGR00254">
    <property type="entry name" value="GGDEF"/>
    <property type="match status" value="1"/>
</dbReference>
<dbReference type="Pfam" id="PF00990">
    <property type="entry name" value="GGDEF"/>
    <property type="match status" value="1"/>
</dbReference>
<dbReference type="Proteomes" id="UP000640786">
    <property type="component" value="Unassembled WGS sequence"/>
</dbReference>
<dbReference type="CDD" id="cd12912">
    <property type="entry name" value="PDC2_MCP_like"/>
    <property type="match status" value="1"/>
</dbReference>
<evidence type="ECO:0000256" key="1">
    <source>
        <dbReference type="ARBA" id="ARBA00004651"/>
    </source>
</evidence>
<accession>A0ABR8R980</accession>
<dbReference type="SMART" id="SM00267">
    <property type="entry name" value="GGDEF"/>
    <property type="match status" value="1"/>
</dbReference>
<dbReference type="InterPro" id="IPR029787">
    <property type="entry name" value="Nucleotide_cyclase"/>
</dbReference>
<evidence type="ECO:0000256" key="4">
    <source>
        <dbReference type="ARBA" id="ARBA00022989"/>
    </source>
</evidence>
<dbReference type="PANTHER" id="PTHR45138:SF9">
    <property type="entry name" value="DIGUANYLATE CYCLASE DGCM-RELATED"/>
    <property type="match status" value="1"/>
</dbReference>
<dbReference type="InterPro" id="IPR000160">
    <property type="entry name" value="GGDEF_dom"/>
</dbReference>
<keyword evidence="3 6" id="KW-0812">Transmembrane</keyword>
<dbReference type="Gene3D" id="3.30.70.270">
    <property type="match status" value="1"/>
</dbReference>
<keyword evidence="4 6" id="KW-1133">Transmembrane helix</keyword>
<name>A0ABR8R980_9BACI</name>
<evidence type="ECO:0000256" key="3">
    <source>
        <dbReference type="ARBA" id="ARBA00022692"/>
    </source>
</evidence>
<dbReference type="PROSITE" id="PS50887">
    <property type="entry name" value="GGDEF"/>
    <property type="match status" value="1"/>
</dbReference>
<comment type="caution">
    <text evidence="8">The sequence shown here is derived from an EMBL/GenBank/DDBJ whole genome shotgun (WGS) entry which is preliminary data.</text>
</comment>
<dbReference type="InterPro" id="IPR033479">
    <property type="entry name" value="dCache_1"/>
</dbReference>
<dbReference type="CDD" id="cd01949">
    <property type="entry name" value="GGDEF"/>
    <property type="match status" value="1"/>
</dbReference>
<keyword evidence="5 6" id="KW-0472">Membrane</keyword>